<keyword evidence="3" id="KW-1185">Reference proteome</keyword>
<dbReference type="EnsemblMetazoa" id="G6042.1">
    <property type="protein sequence ID" value="G6042.1:cds"/>
    <property type="gene ID" value="G6042"/>
</dbReference>
<dbReference type="Pfam" id="PF15075">
    <property type="entry name" value="SPMAP1-like"/>
    <property type="match status" value="1"/>
</dbReference>
<dbReference type="PANTHER" id="PTHR34221:SF4">
    <property type="entry name" value="CHROMOSOME LG9 OPEN READING FRAME, HUMAN C17ORF98"/>
    <property type="match status" value="1"/>
</dbReference>
<dbReference type="PANTHER" id="PTHR34221">
    <property type="entry name" value="HYPOTHETICAL PROTEIN LOC691189"/>
    <property type="match status" value="1"/>
</dbReference>
<proteinExistence type="predicted"/>
<evidence type="ECO:0000256" key="1">
    <source>
        <dbReference type="SAM" id="MobiDB-lite"/>
    </source>
</evidence>
<reference evidence="2" key="1">
    <citation type="submission" date="2022-08" db="UniProtKB">
        <authorList>
            <consortium name="EnsemblMetazoa"/>
        </authorList>
    </citation>
    <scope>IDENTIFICATION</scope>
    <source>
        <strain evidence="2">05x7-T-G4-1.051#20</strain>
    </source>
</reference>
<protein>
    <submittedName>
        <fullName evidence="2">Uncharacterized protein</fullName>
    </submittedName>
</protein>
<sequence>MCRILSSPRLDTLSNGKVLKTTMPSNSASEKGRENKIYRTPSTPPPDVQLEKEKGFVLDCGAVSSISTDYSKTNPKLGPVIPPYNSQKDKHVDEYFEFIGVNETLEKTGQTEGGTSIEGPVADYFNDKGTGFQYLSLRNQFGAGHSGETTDGHAQFMQGVQPVIGYNGKFGYRRNTPWLRKDPSPFGTGSRSATH</sequence>
<name>A0A8W8NG69_MAGGI</name>
<feature type="region of interest" description="Disordered" evidence="1">
    <location>
        <begin position="17"/>
        <end position="49"/>
    </location>
</feature>
<dbReference type="InterPro" id="IPR028027">
    <property type="entry name" value="SPMAP1"/>
</dbReference>
<evidence type="ECO:0000313" key="2">
    <source>
        <dbReference type="EnsemblMetazoa" id="G6042.1:cds"/>
    </source>
</evidence>
<dbReference type="Proteomes" id="UP000005408">
    <property type="component" value="Unassembled WGS sequence"/>
</dbReference>
<accession>A0A8W8NG69</accession>
<dbReference type="AlphaFoldDB" id="A0A8W8NG69"/>
<evidence type="ECO:0000313" key="3">
    <source>
        <dbReference type="Proteomes" id="UP000005408"/>
    </source>
</evidence>
<organism evidence="2 3">
    <name type="scientific">Magallana gigas</name>
    <name type="common">Pacific oyster</name>
    <name type="synonym">Crassostrea gigas</name>
    <dbReference type="NCBI Taxonomy" id="29159"/>
    <lineage>
        <taxon>Eukaryota</taxon>
        <taxon>Metazoa</taxon>
        <taxon>Spiralia</taxon>
        <taxon>Lophotrochozoa</taxon>
        <taxon>Mollusca</taxon>
        <taxon>Bivalvia</taxon>
        <taxon>Autobranchia</taxon>
        <taxon>Pteriomorphia</taxon>
        <taxon>Ostreida</taxon>
        <taxon>Ostreoidea</taxon>
        <taxon>Ostreidae</taxon>
        <taxon>Magallana</taxon>
    </lineage>
</organism>